<dbReference type="PANTHER" id="PTHR39267">
    <property type="entry name" value="SURVIVAL MOTOR NEURON-LIKE PROTEIN 1"/>
    <property type="match status" value="1"/>
</dbReference>
<dbReference type="InterPro" id="IPR040424">
    <property type="entry name" value="Smn1"/>
</dbReference>
<dbReference type="Proteomes" id="UP001150538">
    <property type="component" value="Unassembled WGS sequence"/>
</dbReference>
<reference evidence="3" key="1">
    <citation type="submission" date="2022-07" db="EMBL/GenBank/DDBJ databases">
        <title>Phylogenomic reconstructions and comparative analyses of Kickxellomycotina fungi.</title>
        <authorList>
            <person name="Reynolds N.K."/>
            <person name="Stajich J.E."/>
            <person name="Barry K."/>
            <person name="Grigoriev I.V."/>
            <person name="Crous P."/>
            <person name="Smith M.E."/>
        </authorList>
    </citation>
    <scope>NUCLEOTIDE SEQUENCE</scope>
    <source>
        <strain evidence="3">NBRC 100468</strain>
    </source>
</reference>
<accession>A0A9W7ZYH3</accession>
<dbReference type="CDD" id="cd22851">
    <property type="entry name" value="SMN_N"/>
    <property type="match status" value="1"/>
</dbReference>
<evidence type="ECO:0000256" key="1">
    <source>
        <dbReference type="SAM" id="MobiDB-lite"/>
    </source>
</evidence>
<evidence type="ECO:0000259" key="2">
    <source>
        <dbReference type="Pfam" id="PF20636"/>
    </source>
</evidence>
<sequence>MILEIVKYLYAVGSAKAMSVPRERVHTNYYKDDSDNENNAENENILDNTGINSPEITPSEETEENQKELTAEEIWDDSALIKAWDEAVDDFRQGHTSLGGKGKGKGKKRGNASKALFGSKNTQKSPAGTYVAKNKANGTPRPKKRARTTIEATEEDEDQDGGEDEEEEYNYGYHYGYPYYQQNMYYPPHAPSPYYPYPGGTGYYPAPHHTQPPSLGLPLPPPPSLQALAGSSNTLTPPTPENAQDALMKAYMSWYSSGYYIGYYHALQNKK</sequence>
<evidence type="ECO:0000313" key="3">
    <source>
        <dbReference type="EMBL" id="KAJ1919249.1"/>
    </source>
</evidence>
<feature type="region of interest" description="Disordered" evidence="1">
    <location>
        <begin position="29"/>
        <end position="68"/>
    </location>
</feature>
<feature type="domain" description="Survival Motor Neuron Gemin2-binding" evidence="2">
    <location>
        <begin position="72"/>
        <end position="95"/>
    </location>
</feature>
<dbReference type="AlphaFoldDB" id="A0A9W7ZYH3"/>
<name>A0A9W7ZYH3_9FUNG</name>
<proteinExistence type="predicted"/>
<comment type="caution">
    <text evidence="3">The sequence shown here is derived from an EMBL/GenBank/DDBJ whole genome shotgun (WGS) entry which is preliminary data.</text>
</comment>
<gene>
    <name evidence="3" type="ORF">H4219_002100</name>
</gene>
<keyword evidence="4" id="KW-1185">Reference proteome</keyword>
<evidence type="ECO:0000313" key="4">
    <source>
        <dbReference type="Proteomes" id="UP001150538"/>
    </source>
</evidence>
<organism evidence="3 4">
    <name type="scientific">Mycoemilia scoparia</name>
    <dbReference type="NCBI Taxonomy" id="417184"/>
    <lineage>
        <taxon>Eukaryota</taxon>
        <taxon>Fungi</taxon>
        <taxon>Fungi incertae sedis</taxon>
        <taxon>Zoopagomycota</taxon>
        <taxon>Kickxellomycotina</taxon>
        <taxon>Kickxellomycetes</taxon>
        <taxon>Kickxellales</taxon>
        <taxon>Kickxellaceae</taxon>
        <taxon>Mycoemilia</taxon>
    </lineage>
</organism>
<protein>
    <recommendedName>
        <fullName evidence="2">Survival Motor Neuron Gemin2-binding domain-containing protein</fullName>
    </recommendedName>
</protein>
<dbReference type="OrthoDB" id="5600372at2759"/>
<dbReference type="PANTHER" id="PTHR39267:SF1">
    <property type="entry name" value="SURVIVAL MOTOR NEURON PROTEIN"/>
    <property type="match status" value="1"/>
</dbReference>
<dbReference type="Pfam" id="PF20636">
    <property type="entry name" value="SMN_G2-BD"/>
    <property type="match status" value="1"/>
</dbReference>
<feature type="compositionally biased region" description="Low complexity" evidence="1">
    <location>
        <begin position="41"/>
        <end position="57"/>
    </location>
</feature>
<feature type="region of interest" description="Disordered" evidence="1">
    <location>
        <begin position="95"/>
        <end position="166"/>
    </location>
</feature>
<feature type="compositionally biased region" description="Acidic residues" evidence="1">
    <location>
        <begin position="152"/>
        <end position="166"/>
    </location>
</feature>
<dbReference type="EMBL" id="JANBPU010000030">
    <property type="protein sequence ID" value="KAJ1919249.1"/>
    <property type="molecule type" value="Genomic_DNA"/>
</dbReference>
<dbReference type="InterPro" id="IPR049481">
    <property type="entry name" value="SMN_G2-BD"/>
</dbReference>
<feature type="compositionally biased region" description="Basic residues" evidence="1">
    <location>
        <begin position="102"/>
        <end position="111"/>
    </location>
</feature>